<evidence type="ECO:0000256" key="4">
    <source>
        <dbReference type="ARBA" id="ARBA00022475"/>
    </source>
</evidence>
<evidence type="ECO:0000256" key="7">
    <source>
        <dbReference type="ARBA" id="ARBA00022927"/>
    </source>
</evidence>
<dbReference type="InterPro" id="IPR051045">
    <property type="entry name" value="TonB-dependent_transducer"/>
</dbReference>
<dbReference type="GO" id="GO:0031992">
    <property type="term" value="F:energy transducer activity"/>
    <property type="evidence" value="ECO:0007669"/>
    <property type="project" value="InterPro"/>
</dbReference>
<comment type="caution">
    <text evidence="12">The sequence shown here is derived from an EMBL/GenBank/DDBJ whole genome shotgun (WGS) entry which is preliminary data.</text>
</comment>
<dbReference type="PRINTS" id="PR01374">
    <property type="entry name" value="TONBPROTEIN"/>
</dbReference>
<feature type="domain" description="TonB C-terminal" evidence="11">
    <location>
        <begin position="137"/>
        <end position="231"/>
    </location>
</feature>
<dbReference type="EMBL" id="JAAFGW010000205">
    <property type="protein sequence ID" value="NDP49079.1"/>
    <property type="molecule type" value="Genomic_DNA"/>
</dbReference>
<comment type="function">
    <text evidence="10">Interacts with outer membrane receptor proteins that carry out high-affinity binding and energy dependent uptake into the periplasmic space of specific substrates. It could act to transduce energy from the cytoplasmic membrane to specific energy-requiring processes in the outer membrane, resulting in the release into the periplasm of ligands bound by these outer membrane proteins.</text>
</comment>
<evidence type="ECO:0000313" key="13">
    <source>
        <dbReference type="Proteomes" id="UP000483432"/>
    </source>
</evidence>
<organism evidence="12 13">
    <name type="scientific">Sulfuriferula multivorans</name>
    <dbReference type="NCBI Taxonomy" id="1559896"/>
    <lineage>
        <taxon>Bacteria</taxon>
        <taxon>Pseudomonadati</taxon>
        <taxon>Pseudomonadota</taxon>
        <taxon>Betaproteobacteria</taxon>
        <taxon>Nitrosomonadales</taxon>
        <taxon>Sulfuricellaceae</taxon>
        <taxon>Sulfuriferula</taxon>
    </lineage>
</organism>
<evidence type="ECO:0000256" key="3">
    <source>
        <dbReference type="ARBA" id="ARBA00022448"/>
    </source>
</evidence>
<keyword evidence="6" id="KW-0812">Transmembrane</keyword>
<dbReference type="InterPro" id="IPR006260">
    <property type="entry name" value="TonB/TolA_C"/>
</dbReference>
<evidence type="ECO:0000259" key="11">
    <source>
        <dbReference type="PROSITE" id="PS52015"/>
    </source>
</evidence>
<evidence type="ECO:0000256" key="1">
    <source>
        <dbReference type="ARBA" id="ARBA00004383"/>
    </source>
</evidence>
<keyword evidence="9" id="KW-0472">Membrane</keyword>
<reference evidence="12 13" key="1">
    <citation type="submission" date="2019-09" db="EMBL/GenBank/DDBJ databases">
        <title>H2 Metabolism Revealed by Metagenomic Analysis in Subglacial Sediment of East Antarctica.</title>
        <authorList>
            <person name="Yang Z."/>
            <person name="Zhang Y."/>
            <person name="Lv Y."/>
            <person name="Yan W."/>
            <person name="Xiao X."/>
            <person name="Sun B."/>
            <person name="Ma H."/>
        </authorList>
    </citation>
    <scope>NUCLEOTIDE SEQUENCE [LARGE SCALE GENOMIC DNA]</scope>
    <source>
        <strain evidence="12">Bin2_2</strain>
    </source>
</reference>
<dbReference type="PANTHER" id="PTHR33446">
    <property type="entry name" value="PROTEIN TONB-RELATED"/>
    <property type="match status" value="1"/>
</dbReference>
<dbReference type="GO" id="GO:0030288">
    <property type="term" value="C:outer membrane-bounded periplasmic space"/>
    <property type="evidence" value="ECO:0007669"/>
    <property type="project" value="InterPro"/>
</dbReference>
<evidence type="ECO:0000256" key="9">
    <source>
        <dbReference type="ARBA" id="ARBA00023136"/>
    </source>
</evidence>
<dbReference type="Proteomes" id="UP000483432">
    <property type="component" value="Unassembled WGS sequence"/>
</dbReference>
<evidence type="ECO:0000256" key="5">
    <source>
        <dbReference type="ARBA" id="ARBA00022519"/>
    </source>
</evidence>
<sequence length="231" mass="24367">MTSSLEEPSIPARVQRPLAAIWISLGLHVAVIALVQVAPPGAVVSNAPVIEARLVSTPHKVSITPSTVASAETQPVLVPSDQAEALPIETPQAVPQATVPTEAPPAKAVAVEPDAEPAAPALAITSAVDLTFYSARDVDVHPQALADIAPSYPQEADSLKLSGKVIVQLKLEADGSVMDVEVVKATPPDVFEKMTVEAFREARFSPALKDGHPVRSLMLIEMTFNWAGRTR</sequence>
<dbReference type="SUPFAM" id="SSF74653">
    <property type="entry name" value="TolA/TonB C-terminal domain"/>
    <property type="match status" value="1"/>
</dbReference>
<dbReference type="GO" id="GO:0005886">
    <property type="term" value="C:plasma membrane"/>
    <property type="evidence" value="ECO:0007669"/>
    <property type="project" value="UniProtKB-SubCell"/>
</dbReference>
<protein>
    <recommendedName>
        <fullName evidence="10">Protein TonB</fullName>
    </recommendedName>
</protein>
<proteinExistence type="inferred from homology"/>
<keyword evidence="4 10" id="KW-1003">Cell membrane</keyword>
<dbReference type="InterPro" id="IPR003538">
    <property type="entry name" value="TonB"/>
</dbReference>
<accession>A0A7C9P927</accession>
<keyword evidence="5 10" id="KW-0997">Cell inner membrane</keyword>
<comment type="similarity">
    <text evidence="2 10">Belongs to the TonB family.</text>
</comment>
<keyword evidence="3 10" id="KW-0813">Transport</keyword>
<dbReference type="InterPro" id="IPR037682">
    <property type="entry name" value="TonB_C"/>
</dbReference>
<dbReference type="GO" id="GO:0055085">
    <property type="term" value="P:transmembrane transport"/>
    <property type="evidence" value="ECO:0007669"/>
    <property type="project" value="InterPro"/>
</dbReference>
<evidence type="ECO:0000256" key="8">
    <source>
        <dbReference type="ARBA" id="ARBA00022989"/>
    </source>
</evidence>
<dbReference type="PROSITE" id="PS52015">
    <property type="entry name" value="TONB_CTD"/>
    <property type="match status" value="1"/>
</dbReference>
<keyword evidence="10" id="KW-0735">Signal-anchor</keyword>
<dbReference type="NCBIfam" id="TIGR01352">
    <property type="entry name" value="tonB_Cterm"/>
    <property type="match status" value="1"/>
</dbReference>
<comment type="subcellular location">
    <subcellularLocation>
        <location evidence="1 10">Cell inner membrane</location>
        <topology evidence="1 10">Single-pass membrane protein</topology>
        <orientation evidence="1 10">Periplasmic side</orientation>
    </subcellularLocation>
</comment>
<dbReference type="Pfam" id="PF03544">
    <property type="entry name" value="TonB_C"/>
    <property type="match status" value="1"/>
</dbReference>
<dbReference type="GO" id="GO:0015891">
    <property type="term" value="P:siderophore transport"/>
    <property type="evidence" value="ECO:0007669"/>
    <property type="project" value="InterPro"/>
</dbReference>
<keyword evidence="8" id="KW-1133">Transmembrane helix</keyword>
<gene>
    <name evidence="12" type="ORF">GZ085_11975</name>
</gene>
<evidence type="ECO:0000256" key="6">
    <source>
        <dbReference type="ARBA" id="ARBA00022692"/>
    </source>
</evidence>
<evidence type="ECO:0000313" key="12">
    <source>
        <dbReference type="EMBL" id="NDP49079.1"/>
    </source>
</evidence>
<name>A0A7C9P927_9PROT</name>
<dbReference type="GO" id="GO:0015031">
    <property type="term" value="P:protein transport"/>
    <property type="evidence" value="ECO:0007669"/>
    <property type="project" value="UniProtKB-UniRule"/>
</dbReference>
<keyword evidence="7 10" id="KW-0653">Protein transport</keyword>
<evidence type="ECO:0000256" key="10">
    <source>
        <dbReference type="RuleBase" id="RU362123"/>
    </source>
</evidence>
<dbReference type="AlphaFoldDB" id="A0A7C9P927"/>
<dbReference type="Gene3D" id="3.30.1150.10">
    <property type="match status" value="1"/>
</dbReference>
<evidence type="ECO:0000256" key="2">
    <source>
        <dbReference type="ARBA" id="ARBA00006555"/>
    </source>
</evidence>